<feature type="compositionally biased region" description="Basic and acidic residues" evidence="5">
    <location>
        <begin position="355"/>
        <end position="364"/>
    </location>
</feature>
<sequence>MATPSPTVADSATGTSTTSSPTCTTAVPGKYGAVPIDACNSYHLFEPNFAANIAFAVLLGLSAIIHIIQAAVYKKRYCWVLLMGCLWEAGAFILRAVAAHNQQQLALVVLGTLLLLLAPLWVNAFLYMTVARLIHYMLPSQQVYGIKASVLTKIFVWLDIFSFLVQGVGGSLLSNQDEGGKAIVSAGQKVYVVGVGVQALFIIAFSVMTLTWALLVAFALIMIRIIFRLVEFIPGANENNPLLKSEYYVLFLDGFPMLLCFILLNVLHPGLVLRGPESDFPRLSRKEKKALKREKKEAKKQARMDRKSEKKQRRTDETNASRGWHHIDLDSIEQRGTDQDNSPSGMELGRSSQDSLRRNHDMRV</sequence>
<evidence type="ECO:0000256" key="6">
    <source>
        <dbReference type="SAM" id="Phobius"/>
    </source>
</evidence>
<protein>
    <recommendedName>
        <fullName evidence="9">RTA1-domain-containing protein</fullName>
    </recommendedName>
</protein>
<comment type="caution">
    <text evidence="7">The sequence shown here is derived from an EMBL/GenBank/DDBJ whole genome shotgun (WGS) entry which is preliminary data.</text>
</comment>
<evidence type="ECO:0000256" key="5">
    <source>
        <dbReference type="SAM" id="MobiDB-lite"/>
    </source>
</evidence>
<feature type="region of interest" description="Disordered" evidence="5">
    <location>
        <begin position="284"/>
        <end position="364"/>
    </location>
</feature>
<keyword evidence="4 6" id="KW-0472">Membrane</keyword>
<evidence type="ECO:0000256" key="2">
    <source>
        <dbReference type="ARBA" id="ARBA00022692"/>
    </source>
</evidence>
<dbReference type="Proteomes" id="UP000838763">
    <property type="component" value="Unassembled WGS sequence"/>
</dbReference>
<evidence type="ECO:0000256" key="1">
    <source>
        <dbReference type="ARBA" id="ARBA00004141"/>
    </source>
</evidence>
<organism evidence="7 8">
    <name type="scientific">Parascedosporium putredinis</name>
    <dbReference type="NCBI Taxonomy" id="1442378"/>
    <lineage>
        <taxon>Eukaryota</taxon>
        <taxon>Fungi</taxon>
        <taxon>Dikarya</taxon>
        <taxon>Ascomycota</taxon>
        <taxon>Pezizomycotina</taxon>
        <taxon>Sordariomycetes</taxon>
        <taxon>Hypocreomycetidae</taxon>
        <taxon>Microascales</taxon>
        <taxon>Microascaceae</taxon>
        <taxon>Parascedosporium</taxon>
    </lineage>
</organism>
<dbReference type="PANTHER" id="PTHR31465:SF15">
    <property type="entry name" value="LIPID TRANSPORTER ATNI-RELATED"/>
    <property type="match status" value="1"/>
</dbReference>
<dbReference type="InterPro" id="IPR007568">
    <property type="entry name" value="RTA1"/>
</dbReference>
<dbReference type="Pfam" id="PF04479">
    <property type="entry name" value="RTA1"/>
    <property type="match status" value="1"/>
</dbReference>
<evidence type="ECO:0000256" key="3">
    <source>
        <dbReference type="ARBA" id="ARBA00022989"/>
    </source>
</evidence>
<keyword evidence="8" id="KW-1185">Reference proteome</keyword>
<feature type="compositionally biased region" description="Polar residues" evidence="5">
    <location>
        <begin position="339"/>
        <end position="354"/>
    </location>
</feature>
<evidence type="ECO:0000256" key="4">
    <source>
        <dbReference type="ARBA" id="ARBA00023136"/>
    </source>
</evidence>
<keyword evidence="3 6" id="KW-1133">Transmembrane helix</keyword>
<evidence type="ECO:0008006" key="9">
    <source>
        <dbReference type="Google" id="ProtNLM"/>
    </source>
</evidence>
<feature type="transmembrane region" description="Helical" evidence="6">
    <location>
        <begin position="49"/>
        <end position="72"/>
    </location>
</feature>
<gene>
    <name evidence="7" type="ORF">PPNO1_LOCUS695</name>
</gene>
<dbReference type="EMBL" id="CALLCH030000001">
    <property type="protein sequence ID" value="CAI4210897.1"/>
    <property type="molecule type" value="Genomic_DNA"/>
</dbReference>
<dbReference type="PANTHER" id="PTHR31465">
    <property type="entry name" value="PROTEIN RTA1-RELATED"/>
    <property type="match status" value="1"/>
</dbReference>
<dbReference type="AlphaFoldDB" id="A0A9P1GV64"/>
<feature type="compositionally biased region" description="Basic and acidic residues" evidence="5">
    <location>
        <begin position="294"/>
        <end position="338"/>
    </location>
</feature>
<evidence type="ECO:0000313" key="8">
    <source>
        <dbReference type="Proteomes" id="UP000838763"/>
    </source>
</evidence>
<feature type="transmembrane region" description="Helical" evidence="6">
    <location>
        <begin position="104"/>
        <end position="127"/>
    </location>
</feature>
<feature type="transmembrane region" description="Helical" evidence="6">
    <location>
        <begin position="247"/>
        <end position="267"/>
    </location>
</feature>
<feature type="transmembrane region" description="Helical" evidence="6">
    <location>
        <begin position="199"/>
        <end position="227"/>
    </location>
</feature>
<accession>A0A9P1GV64</accession>
<comment type="subcellular location">
    <subcellularLocation>
        <location evidence="1">Membrane</location>
        <topology evidence="1">Multi-pass membrane protein</topology>
    </subcellularLocation>
</comment>
<name>A0A9P1GV64_9PEZI</name>
<feature type="transmembrane region" description="Helical" evidence="6">
    <location>
        <begin position="79"/>
        <end position="98"/>
    </location>
</feature>
<keyword evidence="2 6" id="KW-0812">Transmembrane</keyword>
<dbReference type="OrthoDB" id="5384040at2759"/>
<dbReference type="GO" id="GO:0016020">
    <property type="term" value="C:membrane"/>
    <property type="evidence" value="ECO:0007669"/>
    <property type="project" value="UniProtKB-SubCell"/>
</dbReference>
<proteinExistence type="predicted"/>
<reference evidence="7" key="1">
    <citation type="submission" date="2022-11" db="EMBL/GenBank/DDBJ databases">
        <authorList>
            <person name="Scott C."/>
            <person name="Bruce N."/>
        </authorList>
    </citation>
    <scope>NUCLEOTIDE SEQUENCE</scope>
</reference>
<feature type="compositionally biased region" description="Low complexity" evidence="5">
    <location>
        <begin position="7"/>
        <end position="20"/>
    </location>
</feature>
<feature type="region of interest" description="Disordered" evidence="5">
    <location>
        <begin position="1"/>
        <end position="20"/>
    </location>
</feature>
<evidence type="ECO:0000313" key="7">
    <source>
        <dbReference type="EMBL" id="CAI4210897.1"/>
    </source>
</evidence>